<keyword evidence="2" id="KW-0472">Membrane</keyword>
<accession>A0AAD4MSJ8</accession>
<keyword evidence="4" id="KW-1185">Reference proteome</keyword>
<protein>
    <submittedName>
        <fullName evidence="3">Serpentine type 7TM GPCR chemoreceptor srv domain-containing protein</fullName>
    </submittedName>
</protein>
<keyword evidence="2" id="KW-0812">Transmembrane</keyword>
<dbReference type="EMBL" id="JAKKPZ010000063">
    <property type="protein sequence ID" value="KAI1704796.1"/>
    <property type="molecule type" value="Genomic_DNA"/>
</dbReference>
<dbReference type="Pfam" id="PF10323">
    <property type="entry name" value="7TM_GPCR_Srv"/>
    <property type="match status" value="1"/>
</dbReference>
<feature type="transmembrane region" description="Helical" evidence="2">
    <location>
        <begin position="67"/>
        <end position="88"/>
    </location>
</feature>
<feature type="region of interest" description="Disordered" evidence="1">
    <location>
        <begin position="1"/>
        <end position="26"/>
    </location>
</feature>
<dbReference type="PANTHER" id="PTHR31552">
    <property type="entry name" value="SERPENTINE RECEPTOR CLASS GAMMA"/>
    <property type="match status" value="1"/>
</dbReference>
<comment type="caution">
    <text evidence="3">The sequence shown here is derived from an EMBL/GenBank/DDBJ whole genome shotgun (WGS) entry which is preliminary data.</text>
</comment>
<dbReference type="Proteomes" id="UP001201812">
    <property type="component" value="Unassembled WGS sequence"/>
</dbReference>
<feature type="transmembrane region" description="Helical" evidence="2">
    <location>
        <begin position="122"/>
        <end position="146"/>
    </location>
</feature>
<dbReference type="PANTHER" id="PTHR31552:SF8">
    <property type="entry name" value="SERPENTINE RECEPTOR CLASS GAMMA"/>
    <property type="match status" value="1"/>
</dbReference>
<evidence type="ECO:0000256" key="1">
    <source>
        <dbReference type="SAM" id="MobiDB-lite"/>
    </source>
</evidence>
<proteinExistence type="predicted"/>
<reference evidence="3" key="1">
    <citation type="submission" date="2022-01" db="EMBL/GenBank/DDBJ databases">
        <title>Genome Sequence Resource for Two Populations of Ditylenchus destructor, the Migratory Endoparasitic Phytonematode.</title>
        <authorList>
            <person name="Zhang H."/>
            <person name="Lin R."/>
            <person name="Xie B."/>
        </authorList>
    </citation>
    <scope>NUCLEOTIDE SEQUENCE</scope>
    <source>
        <strain evidence="3">BazhouSP</strain>
    </source>
</reference>
<dbReference type="AlphaFoldDB" id="A0AAD4MSJ8"/>
<feature type="transmembrane region" description="Helical" evidence="2">
    <location>
        <begin position="167"/>
        <end position="187"/>
    </location>
</feature>
<evidence type="ECO:0000313" key="3">
    <source>
        <dbReference type="EMBL" id="KAI1704796.1"/>
    </source>
</evidence>
<evidence type="ECO:0000313" key="4">
    <source>
        <dbReference type="Proteomes" id="UP001201812"/>
    </source>
</evidence>
<dbReference type="InterPro" id="IPR019426">
    <property type="entry name" value="7TM_GPCR_serpentine_rcpt_Srv"/>
</dbReference>
<evidence type="ECO:0000256" key="2">
    <source>
        <dbReference type="SAM" id="Phobius"/>
    </source>
</evidence>
<gene>
    <name evidence="3" type="ORF">DdX_14016</name>
</gene>
<keyword evidence="2" id="KW-1133">Transmembrane helix</keyword>
<sequence length="244" mass="27511">MRSWRSRQRNDVYRSAPSKSRGEAPHSNVFPAAQLGLGRVIAQPLPLGEGRRLLLVSPTKIATIWKYVLPISILVTYSTPLICTVPVLTYDFFVRLQKDNETFTLAIVLKPMPNFFVASAQVAAISGLRFGAICGVLNIITLILYRQPTHTNLNIANSGEQRVESRLTVYAIITFSTQLSMAGYYILRYIAAWIFQSDPDFFVSLANQFCWVHDINNIVLPAWFLLWASKKVRECVCSLVLPRS</sequence>
<name>A0AAD4MSJ8_9BILA</name>
<organism evidence="3 4">
    <name type="scientific">Ditylenchus destructor</name>
    <dbReference type="NCBI Taxonomy" id="166010"/>
    <lineage>
        <taxon>Eukaryota</taxon>
        <taxon>Metazoa</taxon>
        <taxon>Ecdysozoa</taxon>
        <taxon>Nematoda</taxon>
        <taxon>Chromadorea</taxon>
        <taxon>Rhabditida</taxon>
        <taxon>Tylenchina</taxon>
        <taxon>Tylenchomorpha</taxon>
        <taxon>Sphaerularioidea</taxon>
        <taxon>Anguinidae</taxon>
        <taxon>Anguininae</taxon>
        <taxon>Ditylenchus</taxon>
    </lineage>
</organism>